<dbReference type="Proteomes" id="UP000783686">
    <property type="component" value="Unassembled WGS sequence"/>
</dbReference>
<reference evidence="2" key="1">
    <citation type="submission" date="2020-09" db="EMBL/GenBank/DDBJ databases">
        <authorList>
            <person name="Kikuchi T."/>
        </authorList>
    </citation>
    <scope>NUCLEOTIDE SEQUENCE</scope>
    <source>
        <strain evidence="2">SH1</strain>
    </source>
</reference>
<dbReference type="AlphaFoldDB" id="A0A811L6R3"/>
<organism evidence="2 3">
    <name type="scientific">Bursaphelenchus okinawaensis</name>
    <dbReference type="NCBI Taxonomy" id="465554"/>
    <lineage>
        <taxon>Eukaryota</taxon>
        <taxon>Metazoa</taxon>
        <taxon>Ecdysozoa</taxon>
        <taxon>Nematoda</taxon>
        <taxon>Chromadorea</taxon>
        <taxon>Rhabditida</taxon>
        <taxon>Tylenchina</taxon>
        <taxon>Tylenchomorpha</taxon>
        <taxon>Aphelenchoidea</taxon>
        <taxon>Aphelenchoididae</taxon>
        <taxon>Bursaphelenchus</taxon>
    </lineage>
</organism>
<keyword evidence="1" id="KW-0812">Transmembrane</keyword>
<sequence length="121" mass="13792">MSFFGIDLNDVENFRRKPWLYLVMVVLYYIPVCYFMAFSNMLAHVFRHISSPYNSIYDCLLLIMGTMVAGSQQVLALFLDPSARGYSRANSYGCIWIAVGLTVGHAIVRNGIMEPDDDDDY</sequence>
<comment type="caution">
    <text evidence="2">The sequence shown here is derived from an EMBL/GenBank/DDBJ whole genome shotgun (WGS) entry which is preliminary data.</text>
</comment>
<proteinExistence type="predicted"/>
<accession>A0A811L6R3</accession>
<gene>
    <name evidence="2" type="ORF">BOKJ2_LOCUS10577</name>
</gene>
<keyword evidence="3" id="KW-1185">Reference proteome</keyword>
<evidence type="ECO:0000256" key="1">
    <source>
        <dbReference type="SAM" id="Phobius"/>
    </source>
</evidence>
<feature type="transmembrane region" description="Helical" evidence="1">
    <location>
        <begin position="20"/>
        <end position="43"/>
    </location>
</feature>
<dbReference type="EMBL" id="CAJFCW020000005">
    <property type="protein sequence ID" value="CAG9118851.1"/>
    <property type="molecule type" value="Genomic_DNA"/>
</dbReference>
<evidence type="ECO:0000313" key="3">
    <source>
        <dbReference type="Proteomes" id="UP000614601"/>
    </source>
</evidence>
<dbReference type="EMBL" id="CAJFDH010000005">
    <property type="protein sequence ID" value="CAD5223807.1"/>
    <property type="molecule type" value="Genomic_DNA"/>
</dbReference>
<dbReference type="Proteomes" id="UP000614601">
    <property type="component" value="Unassembled WGS sequence"/>
</dbReference>
<feature type="transmembrane region" description="Helical" evidence="1">
    <location>
        <begin position="90"/>
        <end position="108"/>
    </location>
</feature>
<name>A0A811L6R3_9BILA</name>
<feature type="transmembrane region" description="Helical" evidence="1">
    <location>
        <begin position="55"/>
        <end position="78"/>
    </location>
</feature>
<protein>
    <submittedName>
        <fullName evidence="2">Uncharacterized protein</fullName>
    </submittedName>
</protein>
<keyword evidence="1" id="KW-0472">Membrane</keyword>
<evidence type="ECO:0000313" key="2">
    <source>
        <dbReference type="EMBL" id="CAD5223807.1"/>
    </source>
</evidence>
<keyword evidence="1" id="KW-1133">Transmembrane helix</keyword>